<feature type="transmembrane region" description="Helical" evidence="1">
    <location>
        <begin position="20"/>
        <end position="48"/>
    </location>
</feature>
<gene>
    <name evidence="2" type="ORF">P1J78_04270</name>
</gene>
<keyword evidence="1" id="KW-0812">Transmembrane</keyword>
<reference evidence="2" key="1">
    <citation type="submission" date="2023-03" db="EMBL/GenBank/DDBJ databases">
        <title>Multiphase analysis and comparison of six strains from genera Psychromarinibacter, Lutimaribacter, and Maritimibacter, including a novel species: Psychromarinibacter sediminicola sp. nov.</title>
        <authorList>
            <person name="Wang Y.-H."/>
            <person name="Ye M.-Q."/>
            <person name="Du Z.-J."/>
        </authorList>
    </citation>
    <scope>NUCLEOTIDE SEQUENCE</scope>
    <source>
        <strain evidence="2">C21-152</strain>
    </source>
</reference>
<evidence type="ECO:0000313" key="3">
    <source>
        <dbReference type="Proteomes" id="UP001220964"/>
    </source>
</evidence>
<dbReference type="AlphaFoldDB" id="A0AAE3NQR8"/>
<name>A0AAE3NQR8_9RHOB</name>
<keyword evidence="1" id="KW-1133">Transmembrane helix</keyword>
<comment type="caution">
    <text evidence="2">The sequence shown here is derived from an EMBL/GenBank/DDBJ whole genome shotgun (WGS) entry which is preliminary data.</text>
</comment>
<evidence type="ECO:0008006" key="4">
    <source>
        <dbReference type="Google" id="ProtNLM"/>
    </source>
</evidence>
<proteinExistence type="predicted"/>
<organism evidence="2 3">
    <name type="scientific">Psychromarinibacter sediminicola</name>
    <dbReference type="NCBI Taxonomy" id="3033385"/>
    <lineage>
        <taxon>Bacteria</taxon>
        <taxon>Pseudomonadati</taxon>
        <taxon>Pseudomonadota</taxon>
        <taxon>Alphaproteobacteria</taxon>
        <taxon>Rhodobacterales</taxon>
        <taxon>Paracoccaceae</taxon>
        <taxon>Psychromarinibacter</taxon>
    </lineage>
</organism>
<dbReference type="EMBL" id="JARGYC010000007">
    <property type="protein sequence ID" value="MDF0599939.1"/>
    <property type="molecule type" value="Genomic_DNA"/>
</dbReference>
<dbReference type="RefSeq" id="WP_275566084.1">
    <property type="nucleotide sequence ID" value="NZ_JARGYC010000007.1"/>
</dbReference>
<protein>
    <recommendedName>
        <fullName evidence="4">DUF3592 domain-containing protein</fullName>
    </recommendedName>
</protein>
<evidence type="ECO:0000256" key="1">
    <source>
        <dbReference type="SAM" id="Phobius"/>
    </source>
</evidence>
<accession>A0AAE3NQR8</accession>
<feature type="transmembrane region" description="Helical" evidence="1">
    <location>
        <begin position="137"/>
        <end position="156"/>
    </location>
</feature>
<evidence type="ECO:0000313" key="2">
    <source>
        <dbReference type="EMBL" id="MDF0599939.1"/>
    </source>
</evidence>
<dbReference type="Proteomes" id="UP001220964">
    <property type="component" value="Unassembled WGS sequence"/>
</dbReference>
<sequence length="249" mass="27826">MGAYRRRHDRHRPRGWWSLFIRLGGWVGLILGALLLVVTTFSAGALFLADRLDRSGALAYAVVTDTREAPSAEGTEHYVTFTFKAKGGGGRTVETAVSPGYYADARIGDERPIRYLLDDPTQVEEDLGAYRRVGTRLRWIGLAVGLAGLAALWVFGKRANRAVRVRRDGRRVLADVMGVRELRVTVNGARQGRLTWREPDGKTGESLMRPVAWLRETYRPGDRIVVYRLGRHAYWEGDVGPPRHALDSG</sequence>
<keyword evidence="3" id="KW-1185">Reference proteome</keyword>
<keyword evidence="1" id="KW-0472">Membrane</keyword>